<dbReference type="Pfam" id="PF12681">
    <property type="entry name" value="Glyoxalase_2"/>
    <property type="match status" value="1"/>
</dbReference>
<gene>
    <name evidence="2" type="ORF">SDC9_128370</name>
</gene>
<accession>A0A645CWU2</accession>
<dbReference type="InterPro" id="IPR029068">
    <property type="entry name" value="Glyas_Bleomycin-R_OHBP_Dase"/>
</dbReference>
<dbReference type="InterPro" id="IPR025870">
    <property type="entry name" value="Glyoxalase-like_dom"/>
</dbReference>
<protein>
    <recommendedName>
        <fullName evidence="1">Glyoxalase-like domain-containing protein</fullName>
    </recommendedName>
</protein>
<evidence type="ECO:0000313" key="2">
    <source>
        <dbReference type="EMBL" id="MPM81318.1"/>
    </source>
</evidence>
<dbReference type="SUPFAM" id="SSF54593">
    <property type="entry name" value="Glyoxalase/Bleomycin resistance protein/Dihydroxybiphenyl dioxygenase"/>
    <property type="match status" value="1"/>
</dbReference>
<dbReference type="EMBL" id="VSSQ01030693">
    <property type="protein sequence ID" value="MPM81318.1"/>
    <property type="molecule type" value="Genomic_DNA"/>
</dbReference>
<organism evidence="2">
    <name type="scientific">bioreactor metagenome</name>
    <dbReference type="NCBI Taxonomy" id="1076179"/>
    <lineage>
        <taxon>unclassified sequences</taxon>
        <taxon>metagenomes</taxon>
        <taxon>ecological metagenomes</taxon>
    </lineage>
</organism>
<feature type="domain" description="Glyoxalase-like" evidence="1">
    <location>
        <begin position="7"/>
        <end position="122"/>
    </location>
</feature>
<dbReference type="AlphaFoldDB" id="A0A645CWU2"/>
<reference evidence="2" key="1">
    <citation type="submission" date="2019-08" db="EMBL/GenBank/DDBJ databases">
        <authorList>
            <person name="Kucharzyk K."/>
            <person name="Murdoch R.W."/>
            <person name="Higgins S."/>
            <person name="Loffler F."/>
        </authorList>
    </citation>
    <scope>NUCLEOTIDE SEQUENCE</scope>
</reference>
<sequence>MKYCGSLYVALNKEETVKFYNEILGLRVTQDFGTNFTMTGGFAFQTLESWAGFIDMDSKDIKLGACNGELYFETDDLDAVIKELNKHKKIEYVHKKKVHDWGQVGLRIYDPNHNIIEISESMTCMCKRMHTSGMSAEEIAQRTGLSVKMTERFLKK</sequence>
<name>A0A645CWU2_9ZZZZ</name>
<proteinExistence type="predicted"/>
<dbReference type="Gene3D" id="3.10.180.10">
    <property type="entry name" value="2,3-Dihydroxybiphenyl 1,2-Dioxygenase, domain 1"/>
    <property type="match status" value="1"/>
</dbReference>
<comment type="caution">
    <text evidence="2">The sequence shown here is derived from an EMBL/GenBank/DDBJ whole genome shotgun (WGS) entry which is preliminary data.</text>
</comment>
<evidence type="ECO:0000259" key="1">
    <source>
        <dbReference type="Pfam" id="PF12681"/>
    </source>
</evidence>